<feature type="transmembrane region" description="Helical" evidence="4">
    <location>
        <begin position="363"/>
        <end position="382"/>
    </location>
</feature>
<keyword evidence="3 4" id="KW-0472">Membrane</keyword>
<evidence type="ECO:0000256" key="1">
    <source>
        <dbReference type="ARBA" id="ARBA00022692"/>
    </source>
</evidence>
<feature type="transmembrane region" description="Helical" evidence="4">
    <location>
        <begin position="304"/>
        <end position="323"/>
    </location>
</feature>
<dbReference type="InterPro" id="IPR020846">
    <property type="entry name" value="MFS_dom"/>
</dbReference>
<dbReference type="STRING" id="1121391.SAMN02745206_02570"/>
<feature type="transmembrane region" description="Helical" evidence="4">
    <location>
        <begin position="181"/>
        <end position="202"/>
    </location>
</feature>
<dbReference type="Pfam" id="PF07690">
    <property type="entry name" value="MFS_1"/>
    <property type="match status" value="1"/>
</dbReference>
<dbReference type="EMBL" id="FQVB01000026">
    <property type="protein sequence ID" value="SHF74407.1"/>
    <property type="molecule type" value="Genomic_DNA"/>
</dbReference>
<feature type="transmembrane region" description="Helical" evidence="4">
    <location>
        <begin position="61"/>
        <end position="78"/>
    </location>
</feature>
<feature type="transmembrane region" description="Helical" evidence="4">
    <location>
        <begin position="329"/>
        <end position="351"/>
    </location>
</feature>
<dbReference type="InterPro" id="IPR036259">
    <property type="entry name" value="MFS_trans_sf"/>
</dbReference>
<dbReference type="RefSeq" id="WP_073040111.1">
    <property type="nucleotide sequence ID" value="NZ_FQVB01000026.1"/>
</dbReference>
<evidence type="ECO:0000256" key="4">
    <source>
        <dbReference type="SAM" id="Phobius"/>
    </source>
</evidence>
<dbReference type="InterPro" id="IPR011701">
    <property type="entry name" value="MFS"/>
</dbReference>
<dbReference type="Gene3D" id="1.20.1250.20">
    <property type="entry name" value="MFS general substrate transporter like domains"/>
    <property type="match status" value="2"/>
</dbReference>
<proteinExistence type="predicted"/>
<evidence type="ECO:0000313" key="7">
    <source>
        <dbReference type="Proteomes" id="UP000184076"/>
    </source>
</evidence>
<keyword evidence="2 4" id="KW-1133">Transmembrane helix</keyword>
<feature type="transmembrane region" description="Helical" evidence="4">
    <location>
        <begin position="241"/>
        <end position="259"/>
    </location>
</feature>
<dbReference type="Proteomes" id="UP000184076">
    <property type="component" value="Unassembled WGS sequence"/>
</dbReference>
<feature type="transmembrane region" description="Helical" evidence="4">
    <location>
        <begin position="394"/>
        <end position="412"/>
    </location>
</feature>
<dbReference type="CDD" id="cd17353">
    <property type="entry name" value="MFS_OFA_like"/>
    <property type="match status" value="1"/>
</dbReference>
<protein>
    <submittedName>
        <fullName evidence="6">Nitrate/nitrite transporter NarK</fullName>
    </submittedName>
</protein>
<evidence type="ECO:0000313" key="6">
    <source>
        <dbReference type="EMBL" id="SHF74407.1"/>
    </source>
</evidence>
<dbReference type="SUPFAM" id="SSF103473">
    <property type="entry name" value="MFS general substrate transporter"/>
    <property type="match status" value="1"/>
</dbReference>
<dbReference type="PANTHER" id="PTHR11360:SF304">
    <property type="entry name" value="MFS DOMAIN-CONTAINING PROTEIN"/>
    <property type="match status" value="1"/>
</dbReference>
<feature type="transmembrane region" description="Helical" evidence="4">
    <location>
        <begin position="265"/>
        <end position="283"/>
    </location>
</feature>
<accession>A0A1M5E599</accession>
<dbReference type="PROSITE" id="PS50850">
    <property type="entry name" value="MFS"/>
    <property type="match status" value="1"/>
</dbReference>
<reference evidence="7" key="1">
    <citation type="submission" date="2016-11" db="EMBL/GenBank/DDBJ databases">
        <authorList>
            <person name="Varghese N."/>
            <person name="Submissions S."/>
        </authorList>
    </citation>
    <scope>NUCLEOTIDE SEQUENCE [LARGE SCALE GENOMIC DNA]</scope>
    <source>
        <strain evidence="7">DSM 9756</strain>
    </source>
</reference>
<evidence type="ECO:0000259" key="5">
    <source>
        <dbReference type="PROSITE" id="PS50850"/>
    </source>
</evidence>
<keyword evidence="7" id="KW-1185">Reference proteome</keyword>
<gene>
    <name evidence="6" type="ORF">SAMN02745206_02570</name>
</gene>
<name>A0A1M5E599_9BACT</name>
<organism evidence="6 7">
    <name type="scientific">Desulfacinum infernum DSM 9756</name>
    <dbReference type="NCBI Taxonomy" id="1121391"/>
    <lineage>
        <taxon>Bacteria</taxon>
        <taxon>Pseudomonadati</taxon>
        <taxon>Thermodesulfobacteriota</taxon>
        <taxon>Syntrophobacteria</taxon>
        <taxon>Syntrophobacterales</taxon>
        <taxon>Syntrophobacteraceae</taxon>
        <taxon>Desulfacinum</taxon>
    </lineage>
</organism>
<evidence type="ECO:0000256" key="2">
    <source>
        <dbReference type="ARBA" id="ARBA00022989"/>
    </source>
</evidence>
<feature type="transmembrane region" description="Helical" evidence="4">
    <location>
        <begin position="149"/>
        <end position="169"/>
    </location>
</feature>
<feature type="transmembrane region" description="Helical" evidence="4">
    <location>
        <begin position="115"/>
        <end position="137"/>
    </location>
</feature>
<dbReference type="AlphaFoldDB" id="A0A1M5E599"/>
<dbReference type="GO" id="GO:0022857">
    <property type="term" value="F:transmembrane transporter activity"/>
    <property type="evidence" value="ECO:0007669"/>
    <property type="project" value="InterPro"/>
</dbReference>
<dbReference type="PANTHER" id="PTHR11360">
    <property type="entry name" value="MONOCARBOXYLATE TRANSPORTER"/>
    <property type="match status" value="1"/>
</dbReference>
<keyword evidence="1 4" id="KW-0812">Transmembrane</keyword>
<feature type="transmembrane region" description="Helical" evidence="4">
    <location>
        <begin position="90"/>
        <end position="109"/>
    </location>
</feature>
<dbReference type="OrthoDB" id="9793415at2"/>
<feature type="transmembrane region" description="Helical" evidence="4">
    <location>
        <begin position="18"/>
        <end position="41"/>
    </location>
</feature>
<evidence type="ECO:0000256" key="3">
    <source>
        <dbReference type="ARBA" id="ARBA00023136"/>
    </source>
</evidence>
<feature type="domain" description="Major facilitator superfamily (MFS) profile" evidence="5">
    <location>
        <begin position="1"/>
        <end position="418"/>
    </location>
</feature>
<sequence>MASAQQAVDKVPSKAWQVVFAGTTINLCLGCLYAWSVWVKYLTDKEYMLSQGWTPLTAEQASNPASLCILVFALLMIPGGRIQDKYGPKLAASIGGIAIGLGLIVAGAMKSYAGILLGFGIGGGIGMGIGYAAPTPAALKWFGPHKRGLIAGLVVSGYGLAAFYVAPVAKWLITSYSMSASFYVLGVAYLVVILVAAQLLAWPEPGYVPPQPPATAATAARAAAQTRADWTAGEMVKTWQFYALVIMFCINTQAGLLLIGHVAKMISGIMAAGYLLVSWGAIFNSVGRIGTGIISDKIGRTNGLIVNYIAAAVVMFLLPYLFALKNIPLLFLACAIGFWCYGGGLSLFPSFTADFYGPKNLGFNYGLVFIGWGLGAFMPKLAGRIYDKYQSYDYAFYIAGILLIVGIVLALVTKRPRYSTE</sequence>
<dbReference type="InterPro" id="IPR050327">
    <property type="entry name" value="Proton-linked_MCT"/>
</dbReference>